<dbReference type="NCBIfam" id="TIGR01093">
    <property type="entry name" value="aroD"/>
    <property type="match status" value="1"/>
</dbReference>
<dbReference type="GO" id="GO:0046279">
    <property type="term" value="P:3,4-dihydroxybenzoate biosynthetic process"/>
    <property type="evidence" value="ECO:0007669"/>
    <property type="project" value="TreeGrafter"/>
</dbReference>
<feature type="binding site" evidence="5">
    <location>
        <begin position="38"/>
        <end position="40"/>
    </location>
    <ligand>
        <name>3-dehydroquinate</name>
        <dbReference type="ChEBI" id="CHEBI:32364"/>
    </ligand>
</feature>
<dbReference type="Gene3D" id="3.20.20.70">
    <property type="entry name" value="Aldolase class I"/>
    <property type="match status" value="1"/>
</dbReference>
<gene>
    <name evidence="5 6" type="primary">aroD</name>
    <name evidence="6" type="ORF">NCTC13149_00424</name>
</gene>
<dbReference type="InterPro" id="IPR013785">
    <property type="entry name" value="Aldolase_TIM"/>
</dbReference>
<dbReference type="GO" id="GO:0009423">
    <property type="term" value="P:chorismate biosynthetic process"/>
    <property type="evidence" value="ECO:0007669"/>
    <property type="project" value="UniProtKB-UniRule"/>
</dbReference>
<dbReference type="OrthoDB" id="9813659at2"/>
<feature type="active site" description="Proton donor/acceptor" evidence="5">
    <location>
        <position position="135"/>
    </location>
</feature>
<keyword evidence="4 5" id="KW-0704">Schiff base</keyword>
<dbReference type="Pfam" id="PF01487">
    <property type="entry name" value="DHquinase_I"/>
    <property type="match status" value="1"/>
</dbReference>
<dbReference type="AlphaFoldDB" id="A0A379C2T4"/>
<keyword evidence="5" id="KW-0028">Amino-acid biosynthesis</keyword>
<dbReference type="FunFam" id="3.20.20.70:FF:000047">
    <property type="entry name" value="3-dehydroquinate dehydratase"/>
    <property type="match status" value="1"/>
</dbReference>
<evidence type="ECO:0000313" key="7">
    <source>
        <dbReference type="Proteomes" id="UP000255517"/>
    </source>
</evidence>
<reference evidence="6 7" key="1">
    <citation type="submission" date="2018-06" db="EMBL/GenBank/DDBJ databases">
        <authorList>
            <consortium name="Pathogen Informatics"/>
            <person name="Doyle S."/>
        </authorList>
    </citation>
    <scope>NUCLEOTIDE SEQUENCE [LARGE SCALE GENOMIC DNA]</scope>
    <source>
        <strain evidence="6 7">NCTC13149</strain>
    </source>
</reference>
<dbReference type="PANTHER" id="PTHR43699:SF1">
    <property type="entry name" value="3-DEHYDROQUINATE DEHYDRATASE"/>
    <property type="match status" value="1"/>
</dbReference>
<dbReference type="EC" id="4.2.1.10" evidence="5"/>
<dbReference type="RefSeq" id="WP_019035249.1">
    <property type="nucleotide sequence ID" value="NZ_UGSZ01000001.1"/>
</dbReference>
<evidence type="ECO:0000256" key="2">
    <source>
        <dbReference type="ARBA" id="ARBA00023141"/>
    </source>
</evidence>
<dbReference type="PANTHER" id="PTHR43699">
    <property type="entry name" value="3-DEHYDROQUINATE DEHYDRATASE"/>
    <property type="match status" value="1"/>
</dbReference>
<comment type="caution">
    <text evidence="5">Lacks conserved residue(s) required for the propagation of feature annotation.</text>
</comment>
<comment type="similarity">
    <text evidence="5">Belongs to the type-I 3-dehydroquinase family.</text>
</comment>
<dbReference type="CDD" id="cd00502">
    <property type="entry name" value="DHQase_I"/>
    <property type="match status" value="1"/>
</dbReference>
<dbReference type="GO" id="GO:0009073">
    <property type="term" value="P:aromatic amino acid family biosynthetic process"/>
    <property type="evidence" value="ECO:0007669"/>
    <property type="project" value="UniProtKB-KW"/>
</dbReference>
<dbReference type="SUPFAM" id="SSF51569">
    <property type="entry name" value="Aldolase"/>
    <property type="match status" value="1"/>
</dbReference>
<feature type="active site" description="Schiff-base intermediate with substrate" evidence="5">
    <location>
        <position position="162"/>
    </location>
</feature>
<proteinExistence type="inferred from homology"/>
<organism evidence="6 7">
    <name type="scientific">Peptoniphilus lacrimalis</name>
    <dbReference type="NCBI Taxonomy" id="33031"/>
    <lineage>
        <taxon>Bacteria</taxon>
        <taxon>Bacillati</taxon>
        <taxon>Bacillota</taxon>
        <taxon>Tissierellia</taxon>
        <taxon>Tissierellales</taxon>
        <taxon>Peptoniphilaceae</taxon>
        <taxon>Peptoniphilus</taxon>
    </lineage>
</organism>
<evidence type="ECO:0000256" key="3">
    <source>
        <dbReference type="ARBA" id="ARBA00023239"/>
    </source>
</evidence>
<dbReference type="HAMAP" id="MF_00214">
    <property type="entry name" value="AroD"/>
    <property type="match status" value="1"/>
</dbReference>
<evidence type="ECO:0000256" key="1">
    <source>
        <dbReference type="ARBA" id="ARBA00001864"/>
    </source>
</evidence>
<comment type="pathway">
    <text evidence="5">Metabolic intermediate biosynthesis; chorismate biosynthesis; chorismate from D-erythrose 4-phosphate and phosphoenolpyruvate: step 3/7.</text>
</comment>
<feature type="binding site" evidence="5">
    <location>
        <position position="223"/>
    </location>
    <ligand>
        <name>3-dehydroquinate</name>
        <dbReference type="ChEBI" id="CHEBI:32364"/>
    </ligand>
</feature>
<evidence type="ECO:0000313" key="6">
    <source>
        <dbReference type="EMBL" id="SUB56652.1"/>
    </source>
</evidence>
<evidence type="ECO:0000256" key="5">
    <source>
        <dbReference type="HAMAP-Rule" id="MF_00214"/>
    </source>
</evidence>
<keyword evidence="3 5" id="KW-0456">Lyase</keyword>
<comment type="subunit">
    <text evidence="5">Homodimer.</text>
</comment>
<dbReference type="EMBL" id="UGSZ01000001">
    <property type="protein sequence ID" value="SUB56652.1"/>
    <property type="molecule type" value="Genomic_DNA"/>
</dbReference>
<dbReference type="Proteomes" id="UP000255517">
    <property type="component" value="Unassembled WGS sequence"/>
</dbReference>
<protein>
    <recommendedName>
        <fullName evidence="5">3-dehydroquinate dehydratase</fullName>
        <shortName evidence="5">3-dehydroquinase</shortName>
        <ecNumber evidence="5">4.2.1.10</ecNumber>
    </recommendedName>
    <alternativeName>
        <fullName evidence="5">Type I DHQase</fullName>
    </alternativeName>
    <alternativeName>
        <fullName evidence="5">Type I dehydroquinase</fullName>
        <shortName evidence="5">DHQ1</shortName>
    </alternativeName>
</protein>
<accession>A0A379C2T4</accession>
<dbReference type="InterPro" id="IPR001381">
    <property type="entry name" value="DHquinase_I"/>
</dbReference>
<name>A0A379C2T4_9FIRM</name>
<evidence type="ECO:0000256" key="4">
    <source>
        <dbReference type="ARBA" id="ARBA00023270"/>
    </source>
</evidence>
<dbReference type="GO" id="GO:0008652">
    <property type="term" value="P:amino acid biosynthetic process"/>
    <property type="evidence" value="ECO:0007669"/>
    <property type="project" value="UniProtKB-KW"/>
</dbReference>
<comment type="catalytic activity">
    <reaction evidence="1 5">
        <text>3-dehydroquinate = 3-dehydroshikimate + H2O</text>
        <dbReference type="Rhea" id="RHEA:21096"/>
        <dbReference type="ChEBI" id="CHEBI:15377"/>
        <dbReference type="ChEBI" id="CHEBI:16630"/>
        <dbReference type="ChEBI" id="CHEBI:32364"/>
        <dbReference type="EC" id="4.2.1.10"/>
    </reaction>
</comment>
<feature type="binding site" evidence="5">
    <location>
        <position position="227"/>
    </location>
    <ligand>
        <name>3-dehydroquinate</name>
        <dbReference type="ChEBI" id="CHEBI:32364"/>
    </ligand>
</feature>
<feature type="binding site" evidence="5">
    <location>
        <position position="204"/>
    </location>
    <ligand>
        <name>3-dehydroquinate</name>
        <dbReference type="ChEBI" id="CHEBI:32364"/>
    </ligand>
</feature>
<sequence>MNIKKSNFQIILPIVSRDDAEILKDCQNLSKLKVNTIEWRADCYNNYKDINRTLEISKKIKEILSDKDLIFTLRSKGQGGNGIFKQNYQEILIKNLLDNDIFSIYDIEFNSSKDFLKDMNTLIRDYNKLSLLSLHNFENTPDFMNIINTLEDMDKLNFNIIKYITWSNSYEDSLRILNATDEFRKKTDKKLIIMAMGDFGKMTRILSPLFGSFYTFSYYSKNSAKGQISYENMLKIYEEIL</sequence>
<dbReference type="InterPro" id="IPR050146">
    <property type="entry name" value="Type-I_3-dehydroquinase"/>
</dbReference>
<feature type="binding site" evidence="5">
    <location>
        <position position="74"/>
    </location>
    <ligand>
        <name>3-dehydroquinate</name>
        <dbReference type="ChEBI" id="CHEBI:32364"/>
    </ligand>
</feature>
<comment type="function">
    <text evidence="5">Involved in the third step of the chorismate pathway, which leads to the biosynthesis of aromatic amino acids. Catalyzes the cis-dehydration of 3-dehydroquinate (DHQ) and introduces the first double bond of the aromatic ring to yield 3-dehydroshikimate.</text>
</comment>
<dbReference type="GO" id="GO:0003855">
    <property type="term" value="F:3-dehydroquinate dehydratase activity"/>
    <property type="evidence" value="ECO:0007669"/>
    <property type="project" value="UniProtKB-UniRule"/>
</dbReference>
<dbReference type="STRING" id="1122949.GCA_000378725_01632"/>
<keyword evidence="2 5" id="KW-0057">Aromatic amino acid biosynthesis</keyword>
<dbReference type="UniPathway" id="UPA00053">
    <property type="reaction ID" value="UER00086"/>
</dbReference>